<accession>A0A0C4EWS7</accession>
<proteinExistence type="predicted"/>
<evidence type="ECO:0000313" key="3">
    <source>
        <dbReference type="Proteomes" id="UP000005240"/>
    </source>
</evidence>
<reference evidence="1" key="1">
    <citation type="submission" date="2009-11" db="EMBL/GenBank/DDBJ databases">
        <authorList>
            <consortium name="The Broad Institute Genome Sequencing Platform"/>
            <person name="Ward D."/>
            <person name="Feldgarden M."/>
            <person name="Earl A."/>
            <person name="Young S.K."/>
            <person name="Zeng Q."/>
            <person name="Koehrsen M."/>
            <person name="Alvarado L."/>
            <person name="Berlin A."/>
            <person name="Bochicchio J."/>
            <person name="Borenstein D."/>
            <person name="Chapman S.B."/>
            <person name="Chen Z."/>
            <person name="Engels R."/>
            <person name="Freedman E."/>
            <person name="Gellesch M."/>
            <person name="Goldberg J."/>
            <person name="Griggs A."/>
            <person name="Gujja S."/>
            <person name="Heilman E."/>
            <person name="Heiman D."/>
            <person name="Hepburn T."/>
            <person name="Howarth C."/>
            <person name="Jen D."/>
            <person name="Larson L."/>
            <person name="Lewis B."/>
            <person name="Mehta T."/>
            <person name="Park D."/>
            <person name="Pearson M."/>
            <person name="Roberts A."/>
            <person name="Saif S."/>
            <person name="Shea T."/>
            <person name="Shenoy N."/>
            <person name="Sisk P."/>
            <person name="Stolte C."/>
            <person name="Sykes S."/>
            <person name="Thomson T."/>
            <person name="Walk T."/>
            <person name="White J."/>
            <person name="Yandava C."/>
            <person name="Izard J."/>
            <person name="Baranova O.V."/>
            <person name="Blanton J.M."/>
            <person name="Tanner A.C."/>
            <person name="Dewhirst F.E."/>
            <person name="Haas B."/>
            <person name="Nusbaum C."/>
            <person name="Birren B."/>
        </authorList>
    </citation>
    <scope>NUCLEOTIDE SEQUENCE [LARGE SCALE GENOMIC DNA]</scope>
    <source>
        <strain evidence="1">1-1 BBBD Race 1</strain>
    </source>
</reference>
<evidence type="ECO:0000313" key="1">
    <source>
        <dbReference type="EMBL" id="OAV88312.1"/>
    </source>
</evidence>
<dbReference type="EnsemblFungi" id="PTTG_05272-t43_1">
    <property type="protein sequence ID" value="PTTG_05272-t43_1-p1"/>
    <property type="gene ID" value="PTTG_05272"/>
</dbReference>
<dbReference type="VEuPathDB" id="FungiDB:PTTG_05272"/>
<reference evidence="2" key="4">
    <citation type="submission" date="2025-05" db="UniProtKB">
        <authorList>
            <consortium name="EnsemblFungi"/>
        </authorList>
    </citation>
    <scope>IDENTIFICATION</scope>
    <source>
        <strain evidence="2">isolate 1-1 / race 1 (BBBD)</strain>
    </source>
</reference>
<evidence type="ECO:0000313" key="2">
    <source>
        <dbReference type="EnsemblFungi" id="PTTG_05272-t43_1-p1"/>
    </source>
</evidence>
<reference evidence="1" key="2">
    <citation type="submission" date="2016-05" db="EMBL/GenBank/DDBJ databases">
        <title>Comparative analysis highlights variable genome content of wheat rusts and divergence of the mating loci.</title>
        <authorList>
            <person name="Cuomo C.A."/>
            <person name="Bakkeren G."/>
            <person name="Szabo L."/>
            <person name="Khalil H."/>
            <person name="Joly D."/>
            <person name="Goldberg J."/>
            <person name="Young S."/>
            <person name="Zeng Q."/>
            <person name="Fellers J."/>
        </authorList>
    </citation>
    <scope>NUCLEOTIDE SEQUENCE [LARGE SCALE GENOMIC DNA]</scope>
    <source>
        <strain evidence="1">1-1 BBBD Race 1</strain>
    </source>
</reference>
<reference evidence="2 3" key="3">
    <citation type="journal article" date="2017" name="G3 (Bethesda)">
        <title>Comparative analysis highlights variable genome content of wheat rusts and divergence of the mating loci.</title>
        <authorList>
            <person name="Cuomo C.A."/>
            <person name="Bakkeren G."/>
            <person name="Khalil H.B."/>
            <person name="Panwar V."/>
            <person name="Joly D."/>
            <person name="Linning R."/>
            <person name="Sakthikumar S."/>
            <person name="Song X."/>
            <person name="Adiconis X."/>
            <person name="Fan L."/>
            <person name="Goldberg J.M."/>
            <person name="Levin J.Z."/>
            <person name="Young S."/>
            <person name="Zeng Q."/>
            <person name="Anikster Y."/>
            <person name="Bruce M."/>
            <person name="Wang M."/>
            <person name="Yin C."/>
            <person name="McCallum B."/>
            <person name="Szabo L.J."/>
            <person name="Hulbert S."/>
            <person name="Chen X."/>
            <person name="Fellers J.P."/>
        </authorList>
    </citation>
    <scope>NUCLEOTIDE SEQUENCE</scope>
    <source>
        <strain evidence="3">Isolate 1-1 / race 1 (BBBD)</strain>
        <strain evidence="2">isolate 1-1 / race 1 (BBBD)</strain>
    </source>
</reference>
<sequence>MPVNRRIQHIKSFPSSVPVPIALIPLPPSLCLHPFTSICIPLPPPNPPLTPLPFPPSHPIPSGSHPLPSFVPCSNPLPPHPHKFFIIPSPFFLLPHPLKPNQGMGSPFQDWTN</sequence>
<gene>
    <name evidence="1" type="ORF">PTTG_05272</name>
</gene>
<dbReference type="EMBL" id="ADAS02000188">
    <property type="protein sequence ID" value="OAV88312.1"/>
    <property type="molecule type" value="Genomic_DNA"/>
</dbReference>
<name>A0A0C4EWS7_PUCT1</name>
<dbReference type="Proteomes" id="UP000005240">
    <property type="component" value="Unassembled WGS sequence"/>
</dbReference>
<protein>
    <submittedName>
        <fullName evidence="1 2">Uncharacterized protein</fullName>
    </submittedName>
</protein>
<keyword evidence="3" id="KW-1185">Reference proteome</keyword>
<dbReference type="AlphaFoldDB" id="A0A0C4EWS7"/>
<organism evidence="1">
    <name type="scientific">Puccinia triticina (isolate 1-1 / race 1 (BBBD))</name>
    <name type="common">Brown leaf rust fungus</name>
    <dbReference type="NCBI Taxonomy" id="630390"/>
    <lineage>
        <taxon>Eukaryota</taxon>
        <taxon>Fungi</taxon>
        <taxon>Dikarya</taxon>
        <taxon>Basidiomycota</taxon>
        <taxon>Pucciniomycotina</taxon>
        <taxon>Pucciniomycetes</taxon>
        <taxon>Pucciniales</taxon>
        <taxon>Pucciniaceae</taxon>
        <taxon>Puccinia</taxon>
    </lineage>
</organism>